<accession>A0ABN7WS47</accession>
<reference evidence="1 2" key="1">
    <citation type="submission" date="2021-06" db="EMBL/GenBank/DDBJ databases">
        <authorList>
            <person name="Kallberg Y."/>
            <person name="Tangrot J."/>
            <person name="Rosling A."/>
        </authorList>
    </citation>
    <scope>NUCLEOTIDE SEQUENCE [LARGE SCALE GENOMIC DNA]</scope>
    <source>
        <strain evidence="1 2">120-4 pot B 10/14</strain>
    </source>
</reference>
<evidence type="ECO:0000313" key="2">
    <source>
        <dbReference type="Proteomes" id="UP000789901"/>
    </source>
</evidence>
<dbReference type="EMBL" id="CAJVQB010059379">
    <property type="protein sequence ID" value="CAG8838956.1"/>
    <property type="molecule type" value="Genomic_DNA"/>
</dbReference>
<protein>
    <submittedName>
        <fullName evidence="1">29903_t:CDS:1</fullName>
    </submittedName>
</protein>
<proteinExistence type="predicted"/>
<comment type="caution">
    <text evidence="1">The sequence shown here is derived from an EMBL/GenBank/DDBJ whole genome shotgun (WGS) entry which is preliminary data.</text>
</comment>
<evidence type="ECO:0000313" key="1">
    <source>
        <dbReference type="EMBL" id="CAG8838956.1"/>
    </source>
</evidence>
<gene>
    <name evidence="1" type="ORF">GMARGA_LOCUS34231</name>
</gene>
<organism evidence="1 2">
    <name type="scientific">Gigaspora margarita</name>
    <dbReference type="NCBI Taxonomy" id="4874"/>
    <lineage>
        <taxon>Eukaryota</taxon>
        <taxon>Fungi</taxon>
        <taxon>Fungi incertae sedis</taxon>
        <taxon>Mucoromycota</taxon>
        <taxon>Glomeromycotina</taxon>
        <taxon>Glomeromycetes</taxon>
        <taxon>Diversisporales</taxon>
        <taxon>Gigasporaceae</taxon>
        <taxon>Gigaspora</taxon>
    </lineage>
</organism>
<keyword evidence="2" id="KW-1185">Reference proteome</keyword>
<dbReference type="Proteomes" id="UP000789901">
    <property type="component" value="Unassembled WGS sequence"/>
</dbReference>
<sequence length="56" mass="6637">MRRFEANLSPFDLSYIPNIDTPKIWLEGIAKIRSYHITNIRREISCLDKELTKTDL</sequence>
<name>A0ABN7WS47_GIGMA</name>